<comment type="caution">
    <text evidence="5">The sequence shown here is derived from an EMBL/GenBank/DDBJ whole genome shotgun (WGS) entry which is preliminary data.</text>
</comment>
<feature type="domain" description="RPAP1 N-terminal" evidence="4">
    <location>
        <begin position="170"/>
        <end position="214"/>
    </location>
</feature>
<evidence type="ECO:0000313" key="6">
    <source>
        <dbReference type="Proteomes" id="UP000078340"/>
    </source>
</evidence>
<organism evidence="5 6">
    <name type="scientific">Purpureocillium lilacinum</name>
    <name type="common">Paecilomyces lilacinus</name>
    <dbReference type="NCBI Taxonomy" id="33203"/>
    <lineage>
        <taxon>Eukaryota</taxon>
        <taxon>Fungi</taxon>
        <taxon>Dikarya</taxon>
        <taxon>Ascomycota</taxon>
        <taxon>Pezizomycotina</taxon>
        <taxon>Sordariomycetes</taxon>
        <taxon>Hypocreomycetidae</taxon>
        <taxon>Hypocreales</taxon>
        <taxon>Ophiocordycipitaceae</taxon>
        <taxon>Purpureocillium</taxon>
    </lineage>
</organism>
<dbReference type="Pfam" id="PF08621">
    <property type="entry name" value="RPAP1_N"/>
    <property type="match status" value="1"/>
</dbReference>
<feature type="region of interest" description="Disordered" evidence="2">
    <location>
        <begin position="1"/>
        <end position="24"/>
    </location>
</feature>
<dbReference type="GO" id="GO:0006366">
    <property type="term" value="P:transcription by RNA polymerase II"/>
    <property type="evidence" value="ECO:0007669"/>
    <property type="project" value="InterPro"/>
</dbReference>
<reference evidence="5 6" key="1">
    <citation type="submission" date="2016-02" db="EMBL/GenBank/DDBJ databases">
        <title>Biosynthesis of antibiotic leucinostatins and their inhibition on Phytophthora in bio-control Purpureocillium lilacinum.</title>
        <authorList>
            <person name="Wang G."/>
            <person name="Liu Z."/>
            <person name="Lin R."/>
            <person name="Li E."/>
            <person name="Mao Z."/>
            <person name="Ling J."/>
            <person name="Yin W."/>
            <person name="Xie B."/>
        </authorList>
    </citation>
    <scope>NUCLEOTIDE SEQUENCE [LARGE SCALE GENOMIC DNA]</scope>
    <source>
        <strain evidence="5">PLFJ-1</strain>
    </source>
</reference>
<feature type="region of interest" description="Disordered" evidence="2">
    <location>
        <begin position="36"/>
        <end position="68"/>
    </location>
</feature>
<comment type="similarity">
    <text evidence="1">Belongs to the RPAP1 family.</text>
</comment>
<dbReference type="PANTHER" id="PTHR21483:SF18">
    <property type="entry name" value="RNA POLYMERASE II-ASSOCIATED PROTEIN 1"/>
    <property type="match status" value="1"/>
</dbReference>
<sequence>MFDTLAASETSDSPMSPSHVGCGSCRQSQAGIMAAKSGARRMARRRPARGQNETPVFVSRRHRRRPSFNPANVHQFVTQVHSMDPTLLIGDIVERDSESRKPVQFSAPKPSSTGFPQHRRRWKPSASKQQKAGTQPDNASSAGSGPGTVDSGAPGQPVTQKQAFEEAERRRIDLENQQKLSSMSPQEIAQAQEDIMTGLNPALIQRLLQRANIDDQNGPSPFDPVPAQQQEAAAPPPEIKVEAPSKSTAVTSASTETKATSSSVRSSKKIAPDYDEDQAPAQIPSDLFPITDQPSSTHFPVPDVPDLDPSDPNFLQTLHEKYFPSLPSDPSKLAWMAPVPTKDSQADKESPYYPHPEIGVSALRFDFRGRFLSPRVSRSIPSTKGLHHHGEAPEAAGYTIAELARLARSAVPAQRCMAYQTLGRILYRLGRGEWGKTENDPIATGVWDAVKKGRVLESLMEAASGEGGHRGSRAYATEALWLFEKGGWKETHKGR</sequence>
<feature type="compositionally biased region" description="Polar residues" evidence="2">
    <location>
        <begin position="7"/>
        <end position="16"/>
    </location>
</feature>
<accession>A0A179HUK0</accession>
<feature type="compositionally biased region" description="Low complexity" evidence="2">
    <location>
        <begin position="245"/>
        <end position="264"/>
    </location>
</feature>
<evidence type="ECO:0000313" key="5">
    <source>
        <dbReference type="EMBL" id="OAQ93070.1"/>
    </source>
</evidence>
<dbReference type="InterPro" id="IPR039913">
    <property type="entry name" value="RPAP1/Rba50"/>
</dbReference>
<protein>
    <submittedName>
        <fullName evidence="5">Transcription factor Rba50</fullName>
    </submittedName>
</protein>
<proteinExistence type="inferred from homology"/>
<evidence type="ECO:0000259" key="3">
    <source>
        <dbReference type="Pfam" id="PF08620"/>
    </source>
</evidence>
<dbReference type="Pfam" id="PF08620">
    <property type="entry name" value="RPAP1_C"/>
    <property type="match status" value="1"/>
</dbReference>
<feature type="compositionally biased region" description="Polar residues" evidence="2">
    <location>
        <begin position="126"/>
        <end position="143"/>
    </location>
</feature>
<dbReference type="InterPro" id="IPR013929">
    <property type="entry name" value="RPAP1_C"/>
</dbReference>
<feature type="domain" description="RPAP1 C-terminal" evidence="3">
    <location>
        <begin position="363"/>
        <end position="429"/>
    </location>
</feature>
<evidence type="ECO:0000256" key="2">
    <source>
        <dbReference type="SAM" id="MobiDB-lite"/>
    </source>
</evidence>
<dbReference type="InterPro" id="IPR013930">
    <property type="entry name" value="RPAP1_N"/>
</dbReference>
<gene>
    <name evidence="5" type="ORF">VFPFJ_02231</name>
</gene>
<evidence type="ECO:0000256" key="1">
    <source>
        <dbReference type="ARBA" id="ARBA00009953"/>
    </source>
</evidence>
<dbReference type="EMBL" id="LSBI01000002">
    <property type="protein sequence ID" value="OAQ93070.1"/>
    <property type="molecule type" value="Genomic_DNA"/>
</dbReference>
<feature type="region of interest" description="Disordered" evidence="2">
    <location>
        <begin position="213"/>
        <end position="279"/>
    </location>
</feature>
<dbReference type="GeneID" id="28884364"/>
<dbReference type="OMA" id="DQESPYY"/>
<dbReference type="AlphaFoldDB" id="A0A179HUK0"/>
<feature type="region of interest" description="Disordered" evidence="2">
    <location>
        <begin position="98"/>
        <end position="165"/>
    </location>
</feature>
<dbReference type="KEGG" id="plj:28884364"/>
<evidence type="ECO:0000259" key="4">
    <source>
        <dbReference type="Pfam" id="PF08621"/>
    </source>
</evidence>
<dbReference type="PANTHER" id="PTHR21483">
    <property type="entry name" value="RNA POLYMERASE II-ASSOCIATED PROTEIN 1"/>
    <property type="match status" value="1"/>
</dbReference>
<dbReference type="Proteomes" id="UP000078340">
    <property type="component" value="Unassembled WGS sequence"/>
</dbReference>
<feature type="compositionally biased region" description="Basic residues" evidence="2">
    <location>
        <begin position="38"/>
        <end position="48"/>
    </location>
</feature>
<name>A0A179HUK0_PURLI</name>